<keyword evidence="3" id="KW-0732">Signal</keyword>
<evidence type="ECO:0000256" key="1">
    <source>
        <dbReference type="SAM" id="Coils"/>
    </source>
</evidence>
<proteinExistence type="predicted"/>
<dbReference type="EMBL" id="HBEA01011271">
    <property type="protein sequence ID" value="CAD8259115.1"/>
    <property type="molecule type" value="Transcribed_RNA"/>
</dbReference>
<feature type="coiled-coil region" evidence="1">
    <location>
        <begin position="58"/>
        <end position="111"/>
    </location>
</feature>
<evidence type="ECO:0000256" key="3">
    <source>
        <dbReference type="SAM" id="SignalP"/>
    </source>
</evidence>
<sequence length="247" mass="26572">MQKAATLLAALCVVASGFRVKHGRVASGASRLGVTKSPEMAELLQAAHTAATDEEIELQLLRARERKLTIELQALKEEALADTSISMEDRLKNTQLELQRSQAKLVESRAALGWVRVRLAEAVKENSGRIIDFQNELKPMRAENTELQAAIKAVSKEKAALLKKQSSVPGTLVLFVVAVSRTTYSVTKTVVLAPITVPRSMFRSMFGRRKSKKAQPEPKSAKSAKVASGSGTTVVAPADAAVVAVAK</sequence>
<feature type="signal peptide" evidence="3">
    <location>
        <begin position="1"/>
        <end position="17"/>
    </location>
</feature>
<reference evidence="4" key="1">
    <citation type="submission" date="2021-01" db="EMBL/GenBank/DDBJ databases">
        <authorList>
            <person name="Corre E."/>
            <person name="Pelletier E."/>
            <person name="Niang G."/>
            <person name="Scheremetjew M."/>
            <person name="Finn R."/>
            <person name="Kale V."/>
            <person name="Holt S."/>
            <person name="Cochrane G."/>
            <person name="Meng A."/>
            <person name="Brown T."/>
            <person name="Cohen L."/>
        </authorList>
    </citation>
    <scope>NUCLEOTIDE SEQUENCE</scope>
    <source>
        <strain evidence="4">CCMP2078</strain>
    </source>
</reference>
<keyword evidence="1" id="KW-0175">Coiled coil</keyword>
<organism evidence="4">
    <name type="scientific">Pinguiococcus pyrenoidosus</name>
    <dbReference type="NCBI Taxonomy" id="172671"/>
    <lineage>
        <taxon>Eukaryota</taxon>
        <taxon>Sar</taxon>
        <taxon>Stramenopiles</taxon>
        <taxon>Ochrophyta</taxon>
        <taxon>Pinguiophyceae</taxon>
        <taxon>Pinguiochrysidales</taxon>
        <taxon>Pinguiochrysidaceae</taxon>
        <taxon>Pinguiococcus</taxon>
    </lineage>
</organism>
<name>A0A7R9YD58_9STRA</name>
<feature type="compositionally biased region" description="Low complexity" evidence="2">
    <location>
        <begin position="221"/>
        <end position="232"/>
    </location>
</feature>
<evidence type="ECO:0000313" key="4">
    <source>
        <dbReference type="EMBL" id="CAD8259115.1"/>
    </source>
</evidence>
<feature type="chain" id="PRO_5031203470" evidence="3">
    <location>
        <begin position="18"/>
        <end position="247"/>
    </location>
</feature>
<gene>
    <name evidence="4" type="ORF">PPYR1160_LOCUS8616</name>
</gene>
<dbReference type="AlphaFoldDB" id="A0A7R9YD58"/>
<protein>
    <submittedName>
        <fullName evidence="4">Uncharacterized protein</fullName>
    </submittedName>
</protein>
<accession>A0A7R9YD58</accession>
<evidence type="ECO:0000256" key="2">
    <source>
        <dbReference type="SAM" id="MobiDB-lite"/>
    </source>
</evidence>
<feature type="region of interest" description="Disordered" evidence="2">
    <location>
        <begin position="206"/>
        <end position="232"/>
    </location>
</feature>